<protein>
    <submittedName>
        <fullName evidence="8">Response regulator</fullName>
    </submittedName>
</protein>
<dbReference type="InterPro" id="IPR039420">
    <property type="entry name" value="WalR-like"/>
</dbReference>
<dbReference type="RefSeq" id="WP_158862020.1">
    <property type="nucleotide sequence ID" value="NZ_CP046401.1"/>
</dbReference>
<feature type="modified residue" description="4-aspartylphosphate" evidence="5">
    <location>
        <position position="56"/>
    </location>
</feature>
<evidence type="ECO:0000313" key="9">
    <source>
        <dbReference type="Proteomes" id="UP000428260"/>
    </source>
</evidence>
<dbReference type="InterPro" id="IPR016032">
    <property type="entry name" value="Sig_transdc_resp-reg_C-effctor"/>
</dbReference>
<dbReference type="CDD" id="cd17535">
    <property type="entry name" value="REC_NarL-like"/>
    <property type="match status" value="1"/>
</dbReference>
<keyword evidence="2" id="KW-0805">Transcription regulation</keyword>
<accession>A0A6I6JLR5</accession>
<dbReference type="PROSITE" id="PS50043">
    <property type="entry name" value="HTH_LUXR_2"/>
    <property type="match status" value="1"/>
</dbReference>
<dbReference type="PRINTS" id="PR00038">
    <property type="entry name" value="HTHLUXR"/>
</dbReference>
<dbReference type="InterPro" id="IPR001789">
    <property type="entry name" value="Sig_transdc_resp-reg_receiver"/>
</dbReference>
<dbReference type="KEGG" id="mcos:GM418_00310"/>
<dbReference type="SUPFAM" id="SSF46894">
    <property type="entry name" value="C-terminal effector domain of the bipartite response regulators"/>
    <property type="match status" value="1"/>
</dbReference>
<dbReference type="PANTHER" id="PTHR43214">
    <property type="entry name" value="TWO-COMPONENT RESPONSE REGULATOR"/>
    <property type="match status" value="1"/>
</dbReference>
<dbReference type="PANTHER" id="PTHR43214:SF41">
    <property type="entry name" value="NITRATE_NITRITE RESPONSE REGULATOR PROTEIN NARP"/>
    <property type="match status" value="1"/>
</dbReference>
<dbReference type="GO" id="GO:0006355">
    <property type="term" value="P:regulation of DNA-templated transcription"/>
    <property type="evidence" value="ECO:0007669"/>
    <property type="project" value="InterPro"/>
</dbReference>
<evidence type="ECO:0000256" key="5">
    <source>
        <dbReference type="PROSITE-ProRule" id="PRU00169"/>
    </source>
</evidence>
<evidence type="ECO:0000313" key="8">
    <source>
        <dbReference type="EMBL" id="QGY42149.1"/>
    </source>
</evidence>
<sequence length="212" mass="23556">MKIKVAIADDHKLFIDGIKSILSNQIDVKIVIEAANGLELVKAVEKGPLPNVIVTDIRMPVMDGIAATKILTKNYPNIPVLALTMFDQSADVFEMLEAGAKGFVTKEADKQELLAALKSLLNGKKYFSKNLPENFNSWFSSTPDENELALTRREKEILGLIAKGRTTLQMATELKLSKFTIDTHRKNIHKKLGIKSNTGLVNYALKNLDLNY</sequence>
<gene>
    <name evidence="8" type="ORF">GM418_00310</name>
</gene>
<evidence type="ECO:0000256" key="1">
    <source>
        <dbReference type="ARBA" id="ARBA00022553"/>
    </source>
</evidence>
<evidence type="ECO:0000256" key="4">
    <source>
        <dbReference type="ARBA" id="ARBA00023163"/>
    </source>
</evidence>
<dbReference type="SUPFAM" id="SSF52172">
    <property type="entry name" value="CheY-like"/>
    <property type="match status" value="1"/>
</dbReference>
<feature type="domain" description="HTH luxR-type" evidence="6">
    <location>
        <begin position="143"/>
        <end position="208"/>
    </location>
</feature>
<keyword evidence="4" id="KW-0804">Transcription</keyword>
<dbReference type="AlphaFoldDB" id="A0A6I6JLR5"/>
<organism evidence="8 9">
    <name type="scientific">Maribellus comscasis</name>
    <dbReference type="NCBI Taxonomy" id="2681766"/>
    <lineage>
        <taxon>Bacteria</taxon>
        <taxon>Pseudomonadati</taxon>
        <taxon>Bacteroidota</taxon>
        <taxon>Bacteroidia</taxon>
        <taxon>Marinilabiliales</taxon>
        <taxon>Prolixibacteraceae</taxon>
        <taxon>Maribellus</taxon>
    </lineage>
</organism>
<dbReference type="PROSITE" id="PS50110">
    <property type="entry name" value="RESPONSE_REGULATORY"/>
    <property type="match status" value="1"/>
</dbReference>
<keyword evidence="3" id="KW-0238">DNA-binding</keyword>
<dbReference type="InterPro" id="IPR000792">
    <property type="entry name" value="Tscrpt_reg_LuxR_C"/>
</dbReference>
<dbReference type="Gene3D" id="3.40.50.2300">
    <property type="match status" value="1"/>
</dbReference>
<proteinExistence type="predicted"/>
<evidence type="ECO:0000259" key="6">
    <source>
        <dbReference type="PROSITE" id="PS50043"/>
    </source>
</evidence>
<dbReference type="CDD" id="cd06170">
    <property type="entry name" value="LuxR_C_like"/>
    <property type="match status" value="1"/>
</dbReference>
<dbReference type="GO" id="GO:0003677">
    <property type="term" value="F:DNA binding"/>
    <property type="evidence" value="ECO:0007669"/>
    <property type="project" value="UniProtKB-KW"/>
</dbReference>
<reference evidence="8 9" key="1">
    <citation type="submission" date="2019-11" db="EMBL/GenBank/DDBJ databases">
        <authorList>
            <person name="Zheng R.K."/>
            <person name="Sun C.M."/>
        </authorList>
    </citation>
    <scope>NUCLEOTIDE SEQUENCE [LARGE SCALE GENOMIC DNA]</scope>
    <source>
        <strain evidence="8 9">WC007</strain>
    </source>
</reference>
<dbReference type="Proteomes" id="UP000428260">
    <property type="component" value="Chromosome"/>
</dbReference>
<dbReference type="SMART" id="SM00421">
    <property type="entry name" value="HTH_LUXR"/>
    <property type="match status" value="1"/>
</dbReference>
<dbReference type="InterPro" id="IPR058245">
    <property type="entry name" value="NreC/VraR/RcsB-like_REC"/>
</dbReference>
<dbReference type="EMBL" id="CP046401">
    <property type="protein sequence ID" value="QGY42149.1"/>
    <property type="molecule type" value="Genomic_DNA"/>
</dbReference>
<dbReference type="Pfam" id="PF00072">
    <property type="entry name" value="Response_reg"/>
    <property type="match status" value="1"/>
</dbReference>
<dbReference type="GO" id="GO:0000160">
    <property type="term" value="P:phosphorelay signal transduction system"/>
    <property type="evidence" value="ECO:0007669"/>
    <property type="project" value="InterPro"/>
</dbReference>
<feature type="domain" description="Response regulatory" evidence="7">
    <location>
        <begin position="4"/>
        <end position="121"/>
    </location>
</feature>
<evidence type="ECO:0000259" key="7">
    <source>
        <dbReference type="PROSITE" id="PS50110"/>
    </source>
</evidence>
<keyword evidence="1 5" id="KW-0597">Phosphoprotein</keyword>
<evidence type="ECO:0000256" key="2">
    <source>
        <dbReference type="ARBA" id="ARBA00023015"/>
    </source>
</evidence>
<dbReference type="InterPro" id="IPR011006">
    <property type="entry name" value="CheY-like_superfamily"/>
</dbReference>
<evidence type="ECO:0000256" key="3">
    <source>
        <dbReference type="ARBA" id="ARBA00023125"/>
    </source>
</evidence>
<name>A0A6I6JLR5_9BACT</name>
<keyword evidence="9" id="KW-1185">Reference proteome</keyword>
<dbReference type="SMART" id="SM00448">
    <property type="entry name" value="REC"/>
    <property type="match status" value="1"/>
</dbReference>
<dbReference type="Pfam" id="PF00196">
    <property type="entry name" value="GerE"/>
    <property type="match status" value="1"/>
</dbReference>